<keyword evidence="8" id="KW-0418">Kinase</keyword>
<evidence type="ECO:0000256" key="9">
    <source>
        <dbReference type="ARBA" id="ARBA00022840"/>
    </source>
</evidence>
<comment type="catalytic activity">
    <reaction evidence="10">
        <text>L-threonyl-[protein] + ATP = O-phospho-L-threonyl-[protein] + ADP + H(+)</text>
        <dbReference type="Rhea" id="RHEA:46608"/>
        <dbReference type="Rhea" id="RHEA-COMP:11060"/>
        <dbReference type="Rhea" id="RHEA-COMP:11605"/>
        <dbReference type="ChEBI" id="CHEBI:15378"/>
        <dbReference type="ChEBI" id="CHEBI:30013"/>
        <dbReference type="ChEBI" id="CHEBI:30616"/>
        <dbReference type="ChEBI" id="CHEBI:61977"/>
        <dbReference type="ChEBI" id="CHEBI:456216"/>
        <dbReference type="EC" id="2.7.11.1"/>
    </reaction>
</comment>
<evidence type="ECO:0000259" key="14">
    <source>
        <dbReference type="PROSITE" id="PS50011"/>
    </source>
</evidence>
<feature type="compositionally biased region" description="Basic and acidic residues" evidence="13">
    <location>
        <begin position="25"/>
        <end position="50"/>
    </location>
</feature>
<proteinExistence type="inferred from homology"/>
<keyword evidence="6" id="KW-0808">Transferase</keyword>
<feature type="compositionally biased region" description="Low complexity" evidence="13">
    <location>
        <begin position="651"/>
        <end position="663"/>
    </location>
</feature>
<keyword evidence="9 12" id="KW-0067">ATP-binding</keyword>
<dbReference type="GO" id="GO:0035556">
    <property type="term" value="P:intracellular signal transduction"/>
    <property type="evidence" value="ECO:0007669"/>
    <property type="project" value="TreeGrafter"/>
</dbReference>
<feature type="region of interest" description="Disordered" evidence="13">
    <location>
        <begin position="647"/>
        <end position="820"/>
    </location>
</feature>
<feature type="region of interest" description="Disordered" evidence="13">
    <location>
        <begin position="413"/>
        <end position="472"/>
    </location>
</feature>
<evidence type="ECO:0000313" key="16">
    <source>
        <dbReference type="Proteomes" id="UP000249464"/>
    </source>
</evidence>
<sequence>MPSPTHGGRAGGASSSQPHSTAATNDKRQSRHERERRQEGTRDRDRDDPKFVGSWRIGKTIGKGSSGRVKIAKHKETHQYAAIKIVPKPRAAARSASKADKMLLGIEREIVIMKLIEHPNVLRLMDVWETPDDLYLIMEYVKGGELFDYLVSKGSLHADEALHYFQQIISGVDYCHRFNICHRDLKPENLLLDGDGNIKIADFGMAALERGGKLLETSCGSPHYASPEIVAGLNYHGASSDIWSCGIILFALLTGRLPFDDENIRNLLAKVKVGRFTMPAELTDDAKDLIRKMLEVDPEKRITVCTRSPWALQMDQIQRHPWVTRIPPRSIHGAPTFVPPSIDSIDHPVASRREIDMEILTNLKTLWNGAAEDDIIQALLSSEKSWEKVFYCLLYKYRTRNLENFNMDDKEIYRPPKKADREKRQHVVSSGATANRSRRSRSSSSNVAAGASSDGKRPSKPTSAATTAAAAITRPAPPVPTVAARAIGPSSVTAMTSTAATLAGPSAQNSRGPRPLPSAPNSSTPSANRVPQIQLQYATPETGTPSASNSAPKPPQSPGWESVPPSPSPLANSTFRSGLDLGVDAANASAVTSVQPSNFSRIVEKYDGAALAASSAPPVLPIAIPQTGDAAMQQFFHDLVGHLQTMSLHGSSPSSPVSSPPTSHRQSFLSATSNVGPVMTTHQSAHTRRRSSAGDQFEDAEEDESDKANSITGYSPFMSGSEFQVGGTVRSRDGATSPAMSMSTNASSPQRTSHQMALGRPRFTVRGSSRAPVSDGSRPSSSRVASSFTEDKENTRVTPHRNSAPPPVAPRMQQKMSSQEQRSALQGMAIQSVAFDFEMIERPESPTALLKLSQQQKKLKADKKHHRSAPDVGFSPVVGISGGSQSSPKQSWFAGLFHWKQLSYTLMSTEDTNSTRSTCKRILESLGVIVLLANEGGSSILKCRCAGDGLRESHGSAGALKAVKFRVEISRHGYHSPSMGVPSPNSNHDRMLYPTVVTLVMEKGAHSTFKATYNRLRSAWELDAPSSAGGGLRLIPSPLPSPAIGAMRSPLLA</sequence>
<feature type="compositionally biased region" description="Low complexity" evidence="13">
    <location>
        <begin position="771"/>
        <end position="787"/>
    </location>
</feature>
<feature type="compositionally biased region" description="Basic and acidic residues" evidence="13">
    <location>
        <begin position="413"/>
        <end position="425"/>
    </location>
</feature>
<evidence type="ECO:0000256" key="7">
    <source>
        <dbReference type="ARBA" id="ARBA00022741"/>
    </source>
</evidence>
<feature type="domain" description="Protein kinase" evidence="14">
    <location>
        <begin position="55"/>
        <end position="323"/>
    </location>
</feature>
<dbReference type="PANTHER" id="PTHR24346:SF82">
    <property type="entry name" value="KP78A-RELATED"/>
    <property type="match status" value="1"/>
</dbReference>
<gene>
    <name evidence="15" type="primary">BQ5605_C012g06739</name>
    <name evidence="15" type="ORF">BQ5605_C012G06739</name>
</gene>
<dbReference type="EC" id="2.7.11.1" evidence="3"/>
<dbReference type="InterPro" id="IPR011009">
    <property type="entry name" value="Kinase-like_dom_sf"/>
</dbReference>
<comment type="subcellular location">
    <subcellularLocation>
        <location evidence="1">Bud neck</location>
    </subcellularLocation>
</comment>
<keyword evidence="4" id="KW-0723">Serine/threonine-protein kinase</keyword>
<dbReference type="PANTHER" id="PTHR24346">
    <property type="entry name" value="MAP/MICROTUBULE AFFINITY-REGULATING KINASE"/>
    <property type="match status" value="1"/>
</dbReference>
<feature type="compositionally biased region" description="Polar residues" evidence="13">
    <location>
        <begin position="13"/>
        <end position="24"/>
    </location>
</feature>
<feature type="compositionally biased region" description="Polar residues" evidence="13">
    <location>
        <begin position="738"/>
        <end position="755"/>
    </location>
</feature>
<feature type="compositionally biased region" description="Polar residues" evidence="13">
    <location>
        <begin position="529"/>
        <end position="551"/>
    </location>
</feature>
<evidence type="ECO:0000256" key="12">
    <source>
        <dbReference type="PROSITE-ProRule" id="PRU10141"/>
    </source>
</evidence>
<evidence type="ECO:0000256" key="8">
    <source>
        <dbReference type="ARBA" id="ARBA00022777"/>
    </source>
</evidence>
<dbReference type="InterPro" id="IPR000719">
    <property type="entry name" value="Prot_kinase_dom"/>
</dbReference>
<evidence type="ECO:0000256" key="3">
    <source>
        <dbReference type="ARBA" id="ARBA00012513"/>
    </source>
</evidence>
<feature type="compositionally biased region" description="Polar residues" evidence="13">
    <location>
        <begin position="664"/>
        <end position="684"/>
    </location>
</feature>
<dbReference type="Gene3D" id="1.10.510.10">
    <property type="entry name" value="Transferase(Phosphotransferase) domain 1"/>
    <property type="match status" value="1"/>
</dbReference>
<dbReference type="GO" id="GO:0005524">
    <property type="term" value="F:ATP binding"/>
    <property type="evidence" value="ECO:0007669"/>
    <property type="project" value="UniProtKB-UniRule"/>
</dbReference>
<dbReference type="InterPro" id="IPR017441">
    <property type="entry name" value="Protein_kinase_ATP_BS"/>
</dbReference>
<evidence type="ECO:0000256" key="6">
    <source>
        <dbReference type="ARBA" id="ARBA00022679"/>
    </source>
</evidence>
<comment type="catalytic activity">
    <reaction evidence="11">
        <text>L-seryl-[protein] + ATP = O-phospho-L-seryl-[protein] + ADP + H(+)</text>
        <dbReference type="Rhea" id="RHEA:17989"/>
        <dbReference type="Rhea" id="RHEA-COMP:9863"/>
        <dbReference type="Rhea" id="RHEA-COMP:11604"/>
        <dbReference type="ChEBI" id="CHEBI:15378"/>
        <dbReference type="ChEBI" id="CHEBI:29999"/>
        <dbReference type="ChEBI" id="CHEBI:30616"/>
        <dbReference type="ChEBI" id="CHEBI:83421"/>
        <dbReference type="ChEBI" id="CHEBI:456216"/>
        <dbReference type="EC" id="2.7.11.1"/>
    </reaction>
</comment>
<feature type="compositionally biased region" description="Low complexity" evidence="13">
    <location>
        <begin position="442"/>
        <end position="453"/>
    </location>
</feature>
<feature type="region of interest" description="Disordered" evidence="13">
    <location>
        <begin position="1"/>
        <end position="57"/>
    </location>
</feature>
<reference evidence="15 16" key="1">
    <citation type="submission" date="2016-11" db="EMBL/GenBank/DDBJ databases">
        <authorList>
            <person name="Jaros S."/>
            <person name="Januszkiewicz K."/>
            <person name="Wedrychowicz H."/>
        </authorList>
    </citation>
    <scope>NUCLEOTIDE SEQUENCE [LARGE SCALE GENOMIC DNA]</scope>
</reference>
<dbReference type="FunFam" id="1.10.510.10:FF:000394">
    <property type="entry name" value="Serine/threonine-protein kinase HSL1"/>
    <property type="match status" value="1"/>
</dbReference>
<evidence type="ECO:0000256" key="1">
    <source>
        <dbReference type="ARBA" id="ARBA00004266"/>
    </source>
</evidence>
<keyword evidence="5" id="KW-0597">Phosphoprotein</keyword>
<organism evidence="15 16">
    <name type="scientific">Microbotryum silenes-dioicae</name>
    <dbReference type="NCBI Taxonomy" id="796604"/>
    <lineage>
        <taxon>Eukaryota</taxon>
        <taxon>Fungi</taxon>
        <taxon>Dikarya</taxon>
        <taxon>Basidiomycota</taxon>
        <taxon>Pucciniomycotina</taxon>
        <taxon>Microbotryomycetes</taxon>
        <taxon>Microbotryales</taxon>
        <taxon>Microbotryaceae</taxon>
        <taxon>Microbotryum</taxon>
    </lineage>
</organism>
<dbReference type="STRING" id="796604.A0A2X0MLD1"/>
<feature type="compositionally biased region" description="Low complexity" evidence="13">
    <location>
        <begin position="519"/>
        <end position="528"/>
    </location>
</feature>
<feature type="compositionally biased region" description="Acidic residues" evidence="13">
    <location>
        <begin position="696"/>
        <end position="705"/>
    </location>
</feature>
<dbReference type="AlphaFoldDB" id="A0A2X0MLD1"/>
<feature type="binding site" evidence="12">
    <location>
        <position position="84"/>
    </location>
    <ligand>
        <name>ATP</name>
        <dbReference type="ChEBI" id="CHEBI:30616"/>
    </ligand>
</feature>
<evidence type="ECO:0000256" key="4">
    <source>
        <dbReference type="ARBA" id="ARBA00022527"/>
    </source>
</evidence>
<keyword evidence="16" id="KW-1185">Reference proteome</keyword>
<evidence type="ECO:0000256" key="2">
    <source>
        <dbReference type="ARBA" id="ARBA00010791"/>
    </source>
</evidence>
<dbReference type="Proteomes" id="UP000249464">
    <property type="component" value="Unassembled WGS sequence"/>
</dbReference>
<protein>
    <recommendedName>
        <fullName evidence="3">non-specific serine/threonine protein kinase</fullName>
        <ecNumber evidence="3">2.7.11.1</ecNumber>
    </recommendedName>
</protein>
<dbReference type="SMART" id="SM00220">
    <property type="entry name" value="S_TKc"/>
    <property type="match status" value="1"/>
</dbReference>
<evidence type="ECO:0000256" key="13">
    <source>
        <dbReference type="SAM" id="MobiDB-lite"/>
    </source>
</evidence>
<dbReference type="PROSITE" id="PS00108">
    <property type="entry name" value="PROTEIN_KINASE_ST"/>
    <property type="match status" value="1"/>
</dbReference>
<evidence type="ECO:0000256" key="5">
    <source>
        <dbReference type="ARBA" id="ARBA00022553"/>
    </source>
</evidence>
<evidence type="ECO:0000256" key="10">
    <source>
        <dbReference type="ARBA" id="ARBA00047899"/>
    </source>
</evidence>
<dbReference type="CDD" id="cd14081">
    <property type="entry name" value="STKc_BRSK1_2"/>
    <property type="match status" value="1"/>
</dbReference>
<dbReference type="SUPFAM" id="SSF56112">
    <property type="entry name" value="Protein kinase-like (PK-like)"/>
    <property type="match status" value="1"/>
</dbReference>
<evidence type="ECO:0000313" key="15">
    <source>
        <dbReference type="EMBL" id="SGY16037.1"/>
    </source>
</evidence>
<dbReference type="InterPro" id="IPR008271">
    <property type="entry name" value="Ser/Thr_kinase_AS"/>
</dbReference>
<dbReference type="PROSITE" id="PS50011">
    <property type="entry name" value="PROTEIN_KINASE_DOM"/>
    <property type="match status" value="1"/>
</dbReference>
<feature type="region of interest" description="Disordered" evidence="13">
    <location>
        <begin position="503"/>
        <end position="575"/>
    </location>
</feature>
<dbReference type="GO" id="GO:0005935">
    <property type="term" value="C:cellular bud neck"/>
    <property type="evidence" value="ECO:0007669"/>
    <property type="project" value="UniProtKB-SubCell"/>
</dbReference>
<accession>A0A2X0MLD1</accession>
<dbReference type="GO" id="GO:0005940">
    <property type="term" value="C:septin ring"/>
    <property type="evidence" value="ECO:0007669"/>
    <property type="project" value="UniProtKB-ARBA"/>
</dbReference>
<dbReference type="Pfam" id="PF00069">
    <property type="entry name" value="Pkinase"/>
    <property type="match status" value="1"/>
</dbReference>
<dbReference type="PROSITE" id="PS00107">
    <property type="entry name" value="PROTEIN_KINASE_ATP"/>
    <property type="match status" value="1"/>
</dbReference>
<dbReference type="EMBL" id="FQNC01000014">
    <property type="protein sequence ID" value="SGY16037.1"/>
    <property type="molecule type" value="Genomic_DNA"/>
</dbReference>
<keyword evidence="7 12" id="KW-0547">Nucleotide-binding</keyword>
<dbReference type="GO" id="GO:0004674">
    <property type="term" value="F:protein serine/threonine kinase activity"/>
    <property type="evidence" value="ECO:0007669"/>
    <property type="project" value="UniProtKB-KW"/>
</dbReference>
<comment type="similarity">
    <text evidence="2">Belongs to the protein kinase superfamily. CAMK Ser/Thr protein kinase family. NIM1 subfamily.</text>
</comment>
<evidence type="ECO:0000256" key="11">
    <source>
        <dbReference type="ARBA" id="ARBA00048679"/>
    </source>
</evidence>
<name>A0A2X0MLD1_9BASI</name>